<reference evidence="5 6" key="1">
    <citation type="submission" date="2016-12" db="EMBL/GenBank/DDBJ databases">
        <authorList>
            <person name="Song W.-J."/>
            <person name="Kurnit D.M."/>
        </authorList>
    </citation>
    <scope>NUCLEOTIDE SEQUENCE [LARGE SCALE GENOMIC DNA]</scope>
    <source>
        <strain evidence="5 6">DSM 19599</strain>
    </source>
</reference>
<proteinExistence type="predicted"/>
<organism evidence="5 6">
    <name type="scientific">Pseudoxanthobacter soli DSM 19599</name>
    <dbReference type="NCBI Taxonomy" id="1123029"/>
    <lineage>
        <taxon>Bacteria</taxon>
        <taxon>Pseudomonadati</taxon>
        <taxon>Pseudomonadota</taxon>
        <taxon>Alphaproteobacteria</taxon>
        <taxon>Hyphomicrobiales</taxon>
        <taxon>Segnochrobactraceae</taxon>
        <taxon>Pseudoxanthobacter</taxon>
    </lineage>
</organism>
<dbReference type="Gene3D" id="1.10.10.60">
    <property type="entry name" value="Homeodomain-like"/>
    <property type="match status" value="1"/>
</dbReference>
<dbReference type="PANTHER" id="PTHR47894">
    <property type="entry name" value="HTH-TYPE TRANSCRIPTIONAL REGULATOR GADX"/>
    <property type="match status" value="1"/>
</dbReference>
<dbReference type="InterPro" id="IPR018060">
    <property type="entry name" value="HTH_AraC"/>
</dbReference>
<dbReference type="PROSITE" id="PS01124">
    <property type="entry name" value="HTH_ARAC_FAMILY_2"/>
    <property type="match status" value="1"/>
</dbReference>
<protein>
    <submittedName>
        <fullName evidence="5">AraC-type DNA-binding protein</fullName>
    </submittedName>
</protein>
<keyword evidence="3" id="KW-0804">Transcription</keyword>
<evidence type="ECO:0000259" key="4">
    <source>
        <dbReference type="PROSITE" id="PS01124"/>
    </source>
</evidence>
<feature type="domain" description="HTH araC/xylS-type" evidence="4">
    <location>
        <begin position="232"/>
        <end position="330"/>
    </location>
</feature>
<dbReference type="InterPro" id="IPR009057">
    <property type="entry name" value="Homeodomain-like_sf"/>
</dbReference>
<dbReference type="GO" id="GO:0005829">
    <property type="term" value="C:cytosol"/>
    <property type="evidence" value="ECO:0007669"/>
    <property type="project" value="TreeGrafter"/>
</dbReference>
<evidence type="ECO:0000313" key="6">
    <source>
        <dbReference type="Proteomes" id="UP000186406"/>
    </source>
</evidence>
<dbReference type="Pfam" id="PF12625">
    <property type="entry name" value="Arabinose_bd"/>
    <property type="match status" value="1"/>
</dbReference>
<keyword evidence="1" id="KW-0805">Transcription regulation</keyword>
<dbReference type="SMART" id="SM00342">
    <property type="entry name" value="HTH_ARAC"/>
    <property type="match status" value="1"/>
</dbReference>
<keyword evidence="2 5" id="KW-0238">DNA-binding</keyword>
<evidence type="ECO:0000313" key="5">
    <source>
        <dbReference type="EMBL" id="SHO66533.1"/>
    </source>
</evidence>
<accession>A0A1M7ZNR2</accession>
<evidence type="ECO:0000256" key="2">
    <source>
        <dbReference type="ARBA" id="ARBA00023125"/>
    </source>
</evidence>
<name>A0A1M7ZNR2_9HYPH</name>
<dbReference type="InterPro" id="IPR032687">
    <property type="entry name" value="AraC-type_N"/>
</dbReference>
<dbReference type="Proteomes" id="UP000186406">
    <property type="component" value="Unassembled WGS sequence"/>
</dbReference>
<evidence type="ECO:0000256" key="3">
    <source>
        <dbReference type="ARBA" id="ARBA00023163"/>
    </source>
</evidence>
<dbReference type="SUPFAM" id="SSF46689">
    <property type="entry name" value="Homeodomain-like"/>
    <property type="match status" value="1"/>
</dbReference>
<gene>
    <name evidence="5" type="ORF">SAMN02745172_03192</name>
</gene>
<dbReference type="AlphaFoldDB" id="A0A1M7ZNR2"/>
<dbReference type="EMBL" id="FRXO01000006">
    <property type="protein sequence ID" value="SHO66533.1"/>
    <property type="molecule type" value="Genomic_DNA"/>
</dbReference>
<dbReference type="GO" id="GO:0000976">
    <property type="term" value="F:transcription cis-regulatory region binding"/>
    <property type="evidence" value="ECO:0007669"/>
    <property type="project" value="TreeGrafter"/>
</dbReference>
<dbReference type="STRING" id="1123029.SAMN02745172_03192"/>
<keyword evidence="6" id="KW-1185">Reference proteome</keyword>
<dbReference type="Pfam" id="PF12833">
    <property type="entry name" value="HTH_18"/>
    <property type="match status" value="1"/>
</dbReference>
<dbReference type="PANTHER" id="PTHR47894:SF4">
    <property type="entry name" value="HTH-TYPE TRANSCRIPTIONAL REGULATOR GADX"/>
    <property type="match status" value="1"/>
</dbReference>
<dbReference type="GO" id="GO:0003700">
    <property type="term" value="F:DNA-binding transcription factor activity"/>
    <property type="evidence" value="ECO:0007669"/>
    <property type="project" value="InterPro"/>
</dbReference>
<sequence length="339" mass="36185">MANVPSQRVGPLAVLPAVLEALGVDVEEAFADSGIAPAALVPDARFAFSALVGLLERSAILARCPHLGLLVGARTDHGSLGIVGEMMACAPTLGDAFRDYVGVQIGYSRGAVVYLQTVGEDYLVGYGLYAAGCSGRVVQDLVVAMGCNMVRVLTGGRAQPAEVLLGTTRPANLSPYRSILKTDVVFDQEQTGIVIAARDIDLPLPGADPARNRQLRAEIRRRLHEDLGDVAAQVRHLLRPRLMTGEASRDAVAHEMGLIPRTLARHLARAGTSFEAIRDEVRFAVACDLLALTRLPIGRIAEALSYSTNSTFDHAFTRWAGMAPSQWRATHSGGRSRGS</sequence>
<evidence type="ECO:0000256" key="1">
    <source>
        <dbReference type="ARBA" id="ARBA00023015"/>
    </source>
</evidence>